<dbReference type="AlphaFoldDB" id="A0A975BWN5"/>
<dbReference type="KEGG" id="dmm:dnm_088110"/>
<proteinExistence type="predicted"/>
<accession>A0A975BWN5</accession>
<sequence>MPKEINTIEDIQPGDIYEDSAYHPCLCMGMDGHEIWGVSLIDGSYPRCEDIGFSGVRKLTPEEAWIWRTQGPPDADSEIIDRWWDDGVGQELLEEIP</sequence>
<keyword evidence="2" id="KW-1185">Reference proteome</keyword>
<evidence type="ECO:0000313" key="2">
    <source>
        <dbReference type="Proteomes" id="UP000663722"/>
    </source>
</evidence>
<reference evidence="1" key="1">
    <citation type="journal article" date="2021" name="Microb. Physiol.">
        <title>Proteogenomic Insights into the Physiology of Marine, Sulfate-Reducing, Filamentous Desulfonema limicola and Desulfonema magnum.</title>
        <authorList>
            <person name="Schnaars V."/>
            <person name="Wohlbrand L."/>
            <person name="Scheve S."/>
            <person name="Hinrichs C."/>
            <person name="Reinhardt R."/>
            <person name="Rabus R."/>
        </authorList>
    </citation>
    <scope>NUCLEOTIDE SEQUENCE</scope>
    <source>
        <strain evidence="1">4be13</strain>
    </source>
</reference>
<evidence type="ECO:0000313" key="1">
    <source>
        <dbReference type="EMBL" id="QTA92722.1"/>
    </source>
</evidence>
<dbReference type="Proteomes" id="UP000663722">
    <property type="component" value="Chromosome"/>
</dbReference>
<gene>
    <name evidence="1" type="ORF">dnm_088110</name>
</gene>
<protein>
    <submittedName>
        <fullName evidence="1">Uncharacterized protein</fullName>
    </submittedName>
</protein>
<dbReference type="EMBL" id="CP061800">
    <property type="protein sequence ID" value="QTA92722.1"/>
    <property type="molecule type" value="Genomic_DNA"/>
</dbReference>
<dbReference type="RefSeq" id="WP_207679966.1">
    <property type="nucleotide sequence ID" value="NZ_CP061800.1"/>
</dbReference>
<name>A0A975BWN5_9BACT</name>
<organism evidence="1 2">
    <name type="scientific">Desulfonema magnum</name>
    <dbReference type="NCBI Taxonomy" id="45655"/>
    <lineage>
        <taxon>Bacteria</taxon>
        <taxon>Pseudomonadati</taxon>
        <taxon>Thermodesulfobacteriota</taxon>
        <taxon>Desulfobacteria</taxon>
        <taxon>Desulfobacterales</taxon>
        <taxon>Desulfococcaceae</taxon>
        <taxon>Desulfonema</taxon>
    </lineage>
</organism>